<dbReference type="Gene3D" id="2.60.40.150">
    <property type="entry name" value="C2 domain"/>
    <property type="match status" value="1"/>
</dbReference>
<reference evidence="3" key="3">
    <citation type="submission" date="2025-08" db="UniProtKB">
        <authorList>
            <consortium name="Ensembl"/>
        </authorList>
    </citation>
    <scope>IDENTIFICATION</scope>
</reference>
<keyword evidence="4" id="KW-1185">Reference proteome</keyword>
<accession>A0A3P8ZEF5</accession>
<name>A0A3P8ZEF5_ESOLU</name>
<evidence type="ECO:0000313" key="3">
    <source>
        <dbReference type="Ensembl" id="ENSELUP00000026682.2"/>
    </source>
</evidence>
<dbReference type="AlphaFoldDB" id="A0A3P8ZEF5"/>
<reference evidence="3" key="2">
    <citation type="submission" date="2020-02" db="EMBL/GenBank/DDBJ databases">
        <title>Esox lucius (northern pike) genome, fEsoLuc1, primary haplotype.</title>
        <authorList>
            <person name="Myers G."/>
            <person name="Karagic N."/>
            <person name="Meyer A."/>
            <person name="Pippel M."/>
            <person name="Reichard M."/>
            <person name="Winkler S."/>
            <person name="Tracey A."/>
            <person name="Sims Y."/>
            <person name="Howe K."/>
            <person name="Rhie A."/>
            <person name="Formenti G."/>
            <person name="Durbin R."/>
            <person name="Fedrigo O."/>
            <person name="Jarvis E.D."/>
        </authorList>
    </citation>
    <scope>NUCLEOTIDE SEQUENCE [LARGE SCALE GENOMIC DNA]</scope>
</reference>
<dbReference type="Pfam" id="PF00168">
    <property type="entry name" value="C2"/>
    <property type="match status" value="1"/>
</dbReference>
<dbReference type="Proteomes" id="UP000265140">
    <property type="component" value="Chromosome 13"/>
</dbReference>
<dbReference type="InterPro" id="IPR000008">
    <property type="entry name" value="C2_dom"/>
</dbReference>
<dbReference type="PANTHER" id="PTHR46291:SF9">
    <property type="entry name" value="C2 CALCIUM-DEPENDENT DOMAIN-CONTAINING PROTEIN 4C-LIKE"/>
    <property type="match status" value="1"/>
</dbReference>
<organism evidence="3 4">
    <name type="scientific">Esox lucius</name>
    <name type="common">Northern pike</name>
    <dbReference type="NCBI Taxonomy" id="8010"/>
    <lineage>
        <taxon>Eukaryota</taxon>
        <taxon>Metazoa</taxon>
        <taxon>Chordata</taxon>
        <taxon>Craniata</taxon>
        <taxon>Vertebrata</taxon>
        <taxon>Euteleostomi</taxon>
        <taxon>Actinopterygii</taxon>
        <taxon>Neopterygii</taxon>
        <taxon>Teleostei</taxon>
        <taxon>Protacanthopterygii</taxon>
        <taxon>Esociformes</taxon>
        <taxon>Esocidae</taxon>
        <taxon>Esox</taxon>
    </lineage>
</organism>
<feature type="compositionally biased region" description="Polar residues" evidence="1">
    <location>
        <begin position="192"/>
        <end position="204"/>
    </location>
</feature>
<dbReference type="InterPro" id="IPR043549">
    <property type="entry name" value="C2C4C/C2C4D"/>
</dbReference>
<dbReference type="STRING" id="8010.ENSELUP00000026682"/>
<dbReference type="Ensembl" id="ENSELUT00000017894.3">
    <property type="protein sequence ID" value="ENSELUP00000026682.2"/>
    <property type="gene ID" value="ENSELUG00000002650.3"/>
</dbReference>
<evidence type="ECO:0000259" key="2">
    <source>
        <dbReference type="PROSITE" id="PS50004"/>
    </source>
</evidence>
<dbReference type="SUPFAM" id="SSF49562">
    <property type="entry name" value="C2 domain (Calcium/lipid-binding domain, CaLB)"/>
    <property type="match status" value="1"/>
</dbReference>
<dbReference type="GeneTree" id="ENSGT00940000161259"/>
<reference evidence="3" key="4">
    <citation type="submission" date="2025-09" db="UniProtKB">
        <authorList>
            <consortium name="Ensembl"/>
        </authorList>
    </citation>
    <scope>IDENTIFICATION</scope>
</reference>
<proteinExistence type="predicted"/>
<dbReference type="InterPro" id="IPR035892">
    <property type="entry name" value="C2_domain_sf"/>
</dbReference>
<evidence type="ECO:0000313" key="4">
    <source>
        <dbReference type="Proteomes" id="UP000265140"/>
    </source>
</evidence>
<dbReference type="PANTHER" id="PTHR46291">
    <property type="entry name" value="C2 DOMAIN-CONTAINING PROTEIN"/>
    <property type="match status" value="1"/>
</dbReference>
<feature type="region of interest" description="Disordered" evidence="1">
    <location>
        <begin position="167"/>
        <end position="206"/>
    </location>
</feature>
<dbReference type="OMA" id="RQTLNCA"/>
<dbReference type="InParanoid" id="A0A3P8ZEF5"/>
<protein>
    <recommendedName>
        <fullName evidence="2">C2 domain-containing protein</fullName>
    </recommendedName>
</protein>
<evidence type="ECO:0000256" key="1">
    <source>
        <dbReference type="SAM" id="MobiDB-lite"/>
    </source>
</evidence>
<reference evidence="4" key="1">
    <citation type="journal article" date="2014" name="PLoS ONE">
        <title>The genome and linkage map of the northern pike (Esox lucius): conserved synteny revealed between the salmonid sister group and the Neoteleostei.</title>
        <authorList>
            <person name="Rondeau E.B."/>
            <person name="Minkley D.R."/>
            <person name="Leong J.S."/>
            <person name="Messmer A.M."/>
            <person name="Jantzen J.R."/>
            <person name="von Schalburg K.R."/>
            <person name="Lemon C."/>
            <person name="Bird N.H."/>
            <person name="Koop B.F."/>
        </authorList>
    </citation>
    <scope>NUCLEOTIDE SEQUENCE</scope>
</reference>
<dbReference type="PROSITE" id="PS50004">
    <property type="entry name" value="C2"/>
    <property type="match status" value="1"/>
</dbReference>
<feature type="domain" description="C2" evidence="2">
    <location>
        <begin position="277"/>
        <end position="395"/>
    </location>
</feature>
<sequence length="395" mass="43006">MWFLGKIRESMDSIPLEIGHYAEKRKAEDLSAKASLSNKLHGNILTPDKIPEFCLPPRLYRRTVAPERAAAKPGALSQRFTSRDCGASALSSALHEQVDQMKLTKVSVLAQRAQKPLPFSAEGYGLAGMYESPNTRRKESLFHCRSVVYTLDRSFLKHSTTMALEENQWKTTQTGVGPRLTSKGPSEAGSAESDTPSSNDSSPLGSPLFSRCRPGFSLSIITALEAGSPGLRSASASRCPLGAEGACPCCVVDPRRRRGALSPKRLQREHVLPLPGGSGRVRFSAEYTSSAPLLSTVRVRVVSVEGLMDRGDPGALHCSLSLSLSPGKLQKQNSATIKNCRNPMFNEDFFFTELSRDSLDVLRLRLKVSDKPSALRRGLVLGVVLTEPLAHLLHL</sequence>